<dbReference type="PIRSF" id="PIRSF001357">
    <property type="entry name" value="DeoC"/>
    <property type="match status" value="1"/>
</dbReference>
<dbReference type="SUPFAM" id="SSF51569">
    <property type="entry name" value="Aldolase"/>
    <property type="match status" value="1"/>
</dbReference>
<dbReference type="GO" id="GO:0016052">
    <property type="term" value="P:carbohydrate catabolic process"/>
    <property type="evidence" value="ECO:0007669"/>
    <property type="project" value="TreeGrafter"/>
</dbReference>
<feature type="active site" description="Proton donor/acceptor" evidence="7">
    <location>
        <position position="118"/>
    </location>
</feature>
<dbReference type="STRING" id="270498.CHK_0836"/>
<dbReference type="RefSeq" id="WP_082103379.1">
    <property type="nucleotide sequence ID" value="NZ_CAUERS010000011.1"/>
</dbReference>
<dbReference type="GO" id="GO:0004139">
    <property type="term" value="F:deoxyribose-phosphate aldolase activity"/>
    <property type="evidence" value="ECO:0007669"/>
    <property type="project" value="UniProtKB-UniRule"/>
</dbReference>
<evidence type="ECO:0000256" key="2">
    <source>
        <dbReference type="ARBA" id="ARBA00022490"/>
    </source>
</evidence>
<gene>
    <name evidence="7" type="primary">deoC</name>
    <name evidence="8" type="ORF">CHK_0836</name>
</gene>
<evidence type="ECO:0000256" key="3">
    <source>
        <dbReference type="ARBA" id="ARBA00023239"/>
    </source>
</evidence>
<name>A0A0M2NGK4_9FIRM</name>
<comment type="pathway">
    <text evidence="7">Carbohydrate degradation; 2-deoxy-D-ribose 1-phosphate degradation; D-glyceraldehyde 3-phosphate and acetaldehyde from 2-deoxy-alpha-D-ribose 1-phosphate: step 2/2.</text>
</comment>
<comment type="catalytic activity">
    <reaction evidence="5 7">
        <text>2-deoxy-D-ribose 5-phosphate = D-glyceraldehyde 3-phosphate + acetaldehyde</text>
        <dbReference type="Rhea" id="RHEA:12821"/>
        <dbReference type="ChEBI" id="CHEBI:15343"/>
        <dbReference type="ChEBI" id="CHEBI:59776"/>
        <dbReference type="ChEBI" id="CHEBI:62877"/>
        <dbReference type="EC" id="4.1.2.4"/>
    </reaction>
</comment>
<dbReference type="InterPro" id="IPR002915">
    <property type="entry name" value="DeoC/FbaB/LacD_aldolase"/>
</dbReference>
<dbReference type="GO" id="GO:0009264">
    <property type="term" value="P:deoxyribonucleotide catabolic process"/>
    <property type="evidence" value="ECO:0007669"/>
    <property type="project" value="UniProtKB-UniRule"/>
</dbReference>
<sequence>MEGLQKLIEQEIQRVEEAEKQPAKEYEVTLPLGKYCDHTVLRAYTPADIVKKFCAEAKEYGAASVCVNPIQVKLVHSELAGTDIKTCCVIGFPLGANTPAVKAYEAAEAVKDGAQEVDMVINVGALRDKNYDLVFDDIKGVVDAAKGKAHVKVIIETCYLTKEEKIAACVLAKKAGADYVKTSSGMGTGGATLEDVRLMKLTVGEDMLVKASTGIDTKEDVIAFVKAGAVRMGTSKLVQIVTGDPSAYSASKDNQPPKFD</sequence>
<dbReference type="SMART" id="SM01133">
    <property type="entry name" value="DeoC"/>
    <property type="match status" value="1"/>
</dbReference>
<dbReference type="NCBIfam" id="TIGR00126">
    <property type="entry name" value="deoC"/>
    <property type="match status" value="1"/>
</dbReference>
<dbReference type="EMBL" id="LAYJ01000068">
    <property type="protein sequence ID" value="KKI51669.1"/>
    <property type="molecule type" value="Genomic_DNA"/>
</dbReference>
<evidence type="ECO:0000313" key="8">
    <source>
        <dbReference type="EMBL" id="KKI51669.1"/>
    </source>
</evidence>
<dbReference type="Gene3D" id="3.20.20.70">
    <property type="entry name" value="Aldolase class I"/>
    <property type="match status" value="1"/>
</dbReference>
<proteinExistence type="inferred from homology"/>
<dbReference type="HAMAP" id="MF_00114">
    <property type="entry name" value="DeoC_type1"/>
    <property type="match status" value="1"/>
</dbReference>
<comment type="function">
    <text evidence="6 7">Catalyzes a reversible aldol reaction between acetaldehyde and D-glyceraldehyde 3-phosphate to generate 2-deoxy-D-ribose 5-phosphate.</text>
</comment>
<dbReference type="AlphaFoldDB" id="A0A0M2NGK4"/>
<dbReference type="Pfam" id="PF01791">
    <property type="entry name" value="DeoC"/>
    <property type="match status" value="1"/>
</dbReference>
<dbReference type="FunFam" id="3.20.20.70:FF:000044">
    <property type="entry name" value="Deoxyribose-phosphate aldolase"/>
    <property type="match status" value="1"/>
</dbReference>
<feature type="active site" description="Schiff-base intermediate with acetaldehyde" evidence="7">
    <location>
        <position position="181"/>
    </location>
</feature>
<keyword evidence="9" id="KW-1185">Reference proteome</keyword>
<accession>A0A0M2NGK4</accession>
<dbReference type="UniPathway" id="UPA00002">
    <property type="reaction ID" value="UER00468"/>
</dbReference>
<comment type="caution">
    <text evidence="8">The sequence shown here is derived from an EMBL/GenBank/DDBJ whole genome shotgun (WGS) entry which is preliminary data.</text>
</comment>
<dbReference type="InterPro" id="IPR028581">
    <property type="entry name" value="DeoC_typeI"/>
</dbReference>
<dbReference type="GO" id="GO:0005737">
    <property type="term" value="C:cytoplasm"/>
    <property type="evidence" value="ECO:0007669"/>
    <property type="project" value="UniProtKB-SubCell"/>
</dbReference>
<dbReference type="PANTHER" id="PTHR10889">
    <property type="entry name" value="DEOXYRIBOSE-PHOSPHATE ALDOLASE"/>
    <property type="match status" value="1"/>
</dbReference>
<keyword evidence="4 7" id="KW-0704">Schiff base</keyword>
<dbReference type="PATRIC" id="fig|270498.16.peg.435"/>
<dbReference type="OrthoDB" id="9778711at2"/>
<organism evidence="8 9">
    <name type="scientific">Christensenella hongkongensis</name>
    <dbReference type="NCBI Taxonomy" id="270498"/>
    <lineage>
        <taxon>Bacteria</taxon>
        <taxon>Bacillati</taxon>
        <taxon>Bacillota</taxon>
        <taxon>Clostridia</taxon>
        <taxon>Christensenellales</taxon>
        <taxon>Christensenellaceae</taxon>
        <taxon>Christensenella</taxon>
    </lineage>
</organism>
<protein>
    <recommendedName>
        <fullName evidence="7">Deoxyribose-phosphate aldolase</fullName>
        <shortName evidence="7">DERA</shortName>
        <ecNumber evidence="7">4.1.2.4</ecNumber>
    </recommendedName>
    <alternativeName>
        <fullName evidence="7">2-deoxy-D-ribose 5-phosphate aldolase</fullName>
    </alternativeName>
    <alternativeName>
        <fullName evidence="7">Phosphodeoxyriboaldolase</fullName>
        <shortName evidence="7">Deoxyriboaldolase</shortName>
    </alternativeName>
</protein>
<evidence type="ECO:0000256" key="1">
    <source>
        <dbReference type="ARBA" id="ARBA00010936"/>
    </source>
</evidence>
<dbReference type="Proteomes" id="UP000034076">
    <property type="component" value="Unassembled WGS sequence"/>
</dbReference>
<dbReference type="InterPro" id="IPR011343">
    <property type="entry name" value="DeoC"/>
</dbReference>
<dbReference type="PANTHER" id="PTHR10889:SF1">
    <property type="entry name" value="DEOXYRIBOSE-PHOSPHATE ALDOLASE"/>
    <property type="match status" value="1"/>
</dbReference>
<dbReference type="CDD" id="cd00959">
    <property type="entry name" value="DeoC"/>
    <property type="match status" value="1"/>
</dbReference>
<keyword evidence="2 7" id="KW-0963">Cytoplasm</keyword>
<dbReference type="InterPro" id="IPR013785">
    <property type="entry name" value="Aldolase_TIM"/>
</dbReference>
<evidence type="ECO:0000256" key="4">
    <source>
        <dbReference type="ARBA" id="ARBA00023270"/>
    </source>
</evidence>
<evidence type="ECO:0000256" key="5">
    <source>
        <dbReference type="ARBA" id="ARBA00048791"/>
    </source>
</evidence>
<comment type="similarity">
    <text evidence="1 7">Belongs to the DeoC/FbaB aldolase family. DeoC type 1 subfamily.</text>
</comment>
<dbReference type="GO" id="GO:0006018">
    <property type="term" value="P:2-deoxyribose 1-phosphate catabolic process"/>
    <property type="evidence" value="ECO:0007669"/>
    <property type="project" value="UniProtKB-UniRule"/>
</dbReference>
<evidence type="ECO:0000256" key="6">
    <source>
        <dbReference type="ARBA" id="ARBA00056337"/>
    </source>
</evidence>
<feature type="active site" description="Proton donor/acceptor" evidence="7">
    <location>
        <position position="210"/>
    </location>
</feature>
<evidence type="ECO:0000256" key="7">
    <source>
        <dbReference type="HAMAP-Rule" id="MF_00114"/>
    </source>
</evidence>
<keyword evidence="3 7" id="KW-0456">Lyase</keyword>
<comment type="subcellular location">
    <subcellularLocation>
        <location evidence="7">Cytoplasm</location>
    </subcellularLocation>
</comment>
<evidence type="ECO:0000313" key="9">
    <source>
        <dbReference type="Proteomes" id="UP000034076"/>
    </source>
</evidence>
<reference evidence="8 9" key="1">
    <citation type="submission" date="2015-04" db="EMBL/GenBank/DDBJ databases">
        <title>Draft genome sequence of bacteremic isolate Catabacter hongkongensis type strain HKU16T.</title>
        <authorList>
            <person name="Lau S.K."/>
            <person name="Teng J.L."/>
            <person name="Huang Y."/>
            <person name="Curreem S.O."/>
            <person name="Tsui S.K."/>
            <person name="Woo P.C."/>
        </authorList>
    </citation>
    <scope>NUCLEOTIDE SEQUENCE [LARGE SCALE GENOMIC DNA]</scope>
    <source>
        <strain evidence="8 9">HKU16</strain>
    </source>
</reference>
<dbReference type="EC" id="4.1.2.4" evidence="7"/>